<dbReference type="EMBL" id="CABFNS010000249">
    <property type="protein sequence ID" value="VUC20773.1"/>
    <property type="molecule type" value="Genomic_DNA"/>
</dbReference>
<dbReference type="Proteomes" id="UP000766486">
    <property type="component" value="Unassembled WGS sequence"/>
</dbReference>
<sequence length="99" mass="10335">MLIHPLGNPASWASTARARQLKGVSPAGFHTVVHPAAKAAPHFRVIIAIGKFQGAMHAATPRGCLKVKILCLELDEGTTSPQGLSVLMAKNKGKVGGVF</sequence>
<gene>
    <name evidence="1" type="ORF">CLO192961_LOCUS32653</name>
</gene>
<protein>
    <submittedName>
        <fullName evidence="1">Uncharacterized protein</fullName>
    </submittedName>
</protein>
<comment type="caution">
    <text evidence="1">The sequence shown here is derived from an EMBL/GenBank/DDBJ whole genome shotgun (WGS) entry which is preliminary data.</text>
</comment>
<keyword evidence="2" id="KW-1185">Reference proteome</keyword>
<evidence type="ECO:0000313" key="1">
    <source>
        <dbReference type="EMBL" id="VUC20773.1"/>
    </source>
</evidence>
<reference evidence="1 2" key="1">
    <citation type="submission" date="2019-06" db="EMBL/GenBank/DDBJ databases">
        <authorList>
            <person name="Broberg M."/>
        </authorList>
    </citation>
    <scope>NUCLEOTIDE SEQUENCE [LARGE SCALE GENOMIC DNA]</scope>
</reference>
<name>A0ABY6TS45_BIOOC</name>
<proteinExistence type="predicted"/>
<evidence type="ECO:0000313" key="2">
    <source>
        <dbReference type="Proteomes" id="UP000766486"/>
    </source>
</evidence>
<accession>A0ABY6TS45</accession>
<organism evidence="1 2">
    <name type="scientific">Bionectria ochroleuca</name>
    <name type="common">Gliocladium roseum</name>
    <dbReference type="NCBI Taxonomy" id="29856"/>
    <lineage>
        <taxon>Eukaryota</taxon>
        <taxon>Fungi</taxon>
        <taxon>Dikarya</taxon>
        <taxon>Ascomycota</taxon>
        <taxon>Pezizomycotina</taxon>
        <taxon>Sordariomycetes</taxon>
        <taxon>Hypocreomycetidae</taxon>
        <taxon>Hypocreales</taxon>
        <taxon>Bionectriaceae</taxon>
        <taxon>Clonostachys</taxon>
    </lineage>
</organism>